<name>A0A4C1U3Q9_EUMVA</name>
<feature type="region of interest" description="Disordered" evidence="1">
    <location>
        <begin position="149"/>
        <end position="202"/>
    </location>
</feature>
<dbReference type="PANTHER" id="PTHR46114:SF2">
    <property type="entry name" value="CULLIN N-TERMINAL DOMAIN-CONTAINING PROTEIN"/>
    <property type="match status" value="1"/>
</dbReference>
<evidence type="ECO:0000313" key="2">
    <source>
        <dbReference type="EMBL" id="GBP20941.1"/>
    </source>
</evidence>
<protein>
    <submittedName>
        <fullName evidence="2">Uncharacterized protein</fullName>
    </submittedName>
</protein>
<dbReference type="Proteomes" id="UP000299102">
    <property type="component" value="Unassembled WGS sequence"/>
</dbReference>
<feature type="compositionally biased region" description="Low complexity" evidence="1">
    <location>
        <begin position="182"/>
        <end position="196"/>
    </location>
</feature>
<dbReference type="AlphaFoldDB" id="A0A4C1U3Q9"/>
<accession>A0A4C1U3Q9</accession>
<proteinExistence type="predicted"/>
<dbReference type="OrthoDB" id="8063408at2759"/>
<dbReference type="PANTHER" id="PTHR46114">
    <property type="entry name" value="APPLE DOMAIN-CONTAINING PROTEIN"/>
    <property type="match status" value="1"/>
</dbReference>
<organism evidence="2 3">
    <name type="scientific">Eumeta variegata</name>
    <name type="common">Bagworm moth</name>
    <name type="synonym">Eumeta japonica</name>
    <dbReference type="NCBI Taxonomy" id="151549"/>
    <lineage>
        <taxon>Eukaryota</taxon>
        <taxon>Metazoa</taxon>
        <taxon>Ecdysozoa</taxon>
        <taxon>Arthropoda</taxon>
        <taxon>Hexapoda</taxon>
        <taxon>Insecta</taxon>
        <taxon>Pterygota</taxon>
        <taxon>Neoptera</taxon>
        <taxon>Endopterygota</taxon>
        <taxon>Lepidoptera</taxon>
        <taxon>Glossata</taxon>
        <taxon>Ditrysia</taxon>
        <taxon>Tineoidea</taxon>
        <taxon>Psychidae</taxon>
        <taxon>Oiketicinae</taxon>
        <taxon>Eumeta</taxon>
    </lineage>
</organism>
<sequence length="383" mass="43840">MPKPHQQSNALYVQTVIETLVLMAPIECFVPPIKRNDVARAASIEEVDRLTRRASVCRNIFVSYVRSSTPPLIGHAGCVEHAGHALEVKADVAFWCVTLLTSWAKGSRHMPFAVPMIWAEPKDHVSDCYFCQTSIKGINHKSRNSVNYPNLQSAQRPIPHSDNLPVPQRPVNMDDVTEESVSESSDSDSTFEPSTSNKEPHFITQNDLNDLVRIWISVNDRQNCWLPDFMTGIYWKIPEYPDAKIKEGIFLGPQIRNLLADEEFEQKLNPIEKSAWTCFRNVVHNFLGSHRAENYEELVNNLLVAYKDMGCNMSLKIHFLHSHLDFFPQNLGAVSDEHGERFHQDISNMEKRYQGKWSPNMLADYCWTLKGMYLTLNIPENPK</sequence>
<keyword evidence="3" id="KW-1185">Reference proteome</keyword>
<evidence type="ECO:0000256" key="1">
    <source>
        <dbReference type="SAM" id="MobiDB-lite"/>
    </source>
</evidence>
<dbReference type="EMBL" id="BGZK01000124">
    <property type="protein sequence ID" value="GBP20941.1"/>
    <property type="molecule type" value="Genomic_DNA"/>
</dbReference>
<comment type="caution">
    <text evidence="2">The sequence shown here is derived from an EMBL/GenBank/DDBJ whole genome shotgun (WGS) entry which is preliminary data.</text>
</comment>
<reference evidence="2 3" key="1">
    <citation type="journal article" date="2019" name="Commun. Biol.">
        <title>The bagworm genome reveals a unique fibroin gene that provides high tensile strength.</title>
        <authorList>
            <person name="Kono N."/>
            <person name="Nakamura H."/>
            <person name="Ohtoshi R."/>
            <person name="Tomita M."/>
            <person name="Numata K."/>
            <person name="Arakawa K."/>
        </authorList>
    </citation>
    <scope>NUCLEOTIDE SEQUENCE [LARGE SCALE GENOMIC DNA]</scope>
</reference>
<evidence type="ECO:0000313" key="3">
    <source>
        <dbReference type="Proteomes" id="UP000299102"/>
    </source>
</evidence>
<gene>
    <name evidence="2" type="ORF">EVAR_9510_1</name>
</gene>